<keyword evidence="2" id="KW-0436">Ligase</keyword>
<keyword evidence="6" id="KW-0460">Magnesium</keyword>
<evidence type="ECO:0000256" key="5">
    <source>
        <dbReference type="ARBA" id="ARBA00022840"/>
    </source>
</evidence>
<evidence type="ECO:0000256" key="1">
    <source>
        <dbReference type="ARBA" id="ARBA00008276"/>
    </source>
</evidence>
<dbReference type="Gene3D" id="3.90.190.20">
    <property type="entry name" value="Mur ligase, C-terminal domain"/>
    <property type="match status" value="1"/>
</dbReference>
<dbReference type="Pfam" id="PF08245">
    <property type="entry name" value="Mur_ligase_M"/>
    <property type="match status" value="1"/>
</dbReference>
<evidence type="ECO:0000313" key="10">
    <source>
        <dbReference type="Proteomes" id="UP001451606"/>
    </source>
</evidence>
<dbReference type="PANTHER" id="PTHR11136">
    <property type="entry name" value="FOLYLPOLYGLUTAMATE SYNTHASE-RELATED"/>
    <property type="match status" value="1"/>
</dbReference>
<dbReference type="GO" id="GO:0046872">
    <property type="term" value="F:metal ion binding"/>
    <property type="evidence" value="ECO:0007669"/>
    <property type="project" value="UniProtKB-KW"/>
</dbReference>
<dbReference type="SUPFAM" id="SSF53244">
    <property type="entry name" value="MurD-like peptide ligases, peptide-binding domain"/>
    <property type="match status" value="1"/>
</dbReference>
<name>A0AAX4NG54_9ARCH</name>
<dbReference type="GO" id="GO:0005524">
    <property type="term" value="F:ATP binding"/>
    <property type="evidence" value="ECO:0007669"/>
    <property type="project" value="UniProtKB-KW"/>
</dbReference>
<dbReference type="PANTHER" id="PTHR11136:SF0">
    <property type="entry name" value="DIHYDROFOLATE SYNTHETASE-RELATED"/>
    <property type="match status" value="1"/>
</dbReference>
<evidence type="ECO:0000256" key="4">
    <source>
        <dbReference type="ARBA" id="ARBA00022741"/>
    </source>
</evidence>
<gene>
    <name evidence="9" type="ORF">OXIME_001016</name>
</gene>
<dbReference type="NCBIfam" id="TIGR01499">
    <property type="entry name" value="folC"/>
    <property type="match status" value="1"/>
</dbReference>
<dbReference type="GO" id="GO:0004326">
    <property type="term" value="F:tetrahydrofolylpolyglutamate synthase activity"/>
    <property type="evidence" value="ECO:0007669"/>
    <property type="project" value="InterPro"/>
</dbReference>
<dbReference type="Gene3D" id="3.40.1190.10">
    <property type="entry name" value="Mur-like, catalytic domain"/>
    <property type="match status" value="1"/>
</dbReference>
<dbReference type="InterPro" id="IPR013221">
    <property type="entry name" value="Mur_ligase_cen"/>
</dbReference>
<dbReference type="InterPro" id="IPR004101">
    <property type="entry name" value="Mur_ligase_C"/>
</dbReference>
<dbReference type="RefSeq" id="WP_393970783.1">
    <property type="nucleotide sequence ID" value="NZ_CP133772.1"/>
</dbReference>
<keyword evidence="4" id="KW-0547">Nucleotide-binding</keyword>
<evidence type="ECO:0000256" key="6">
    <source>
        <dbReference type="ARBA" id="ARBA00022842"/>
    </source>
</evidence>
<dbReference type="SUPFAM" id="SSF53623">
    <property type="entry name" value="MurD-like peptide ligases, catalytic domain"/>
    <property type="match status" value="1"/>
</dbReference>
<evidence type="ECO:0000313" key="9">
    <source>
        <dbReference type="EMBL" id="WYY00446.1"/>
    </source>
</evidence>
<dbReference type="Pfam" id="PF02875">
    <property type="entry name" value="Mur_ligase_C"/>
    <property type="match status" value="1"/>
</dbReference>
<feature type="domain" description="Mur ligase C-terminal" evidence="7">
    <location>
        <begin position="291"/>
        <end position="406"/>
    </location>
</feature>
<keyword evidence="10" id="KW-1185">Reference proteome</keyword>
<comment type="similarity">
    <text evidence="1">Belongs to the folylpolyglutamate synthase family.</text>
</comment>
<evidence type="ECO:0000259" key="7">
    <source>
        <dbReference type="Pfam" id="PF02875"/>
    </source>
</evidence>
<organism evidence="9 10">
    <name type="scientific">Oxyplasma meridianum</name>
    <dbReference type="NCBI Taxonomy" id="3073602"/>
    <lineage>
        <taxon>Archaea</taxon>
        <taxon>Methanobacteriati</taxon>
        <taxon>Thermoplasmatota</taxon>
        <taxon>Thermoplasmata</taxon>
        <taxon>Thermoplasmatales</taxon>
        <taxon>Thermoplasmataceae</taxon>
        <taxon>Oxyplasma</taxon>
    </lineage>
</organism>
<dbReference type="KEGG" id="omr:OXIME_001016"/>
<dbReference type="AlphaFoldDB" id="A0AAX4NG54"/>
<dbReference type="PIRSF" id="PIRSF001563">
    <property type="entry name" value="Folylpolyglu_synth"/>
    <property type="match status" value="1"/>
</dbReference>
<dbReference type="Proteomes" id="UP001451606">
    <property type="component" value="Chromosome"/>
</dbReference>
<keyword evidence="5" id="KW-0067">ATP-binding</keyword>
<dbReference type="GO" id="GO:0008841">
    <property type="term" value="F:dihydrofolate synthase activity"/>
    <property type="evidence" value="ECO:0007669"/>
    <property type="project" value="TreeGrafter"/>
</dbReference>
<evidence type="ECO:0000256" key="3">
    <source>
        <dbReference type="ARBA" id="ARBA00022723"/>
    </source>
</evidence>
<dbReference type="InterPro" id="IPR036615">
    <property type="entry name" value="Mur_ligase_C_dom_sf"/>
</dbReference>
<reference evidence="9 10" key="1">
    <citation type="submission" date="2023-09" db="EMBL/GenBank/DDBJ databases">
        <authorList>
            <person name="Golyshina O.V."/>
            <person name="Lunev E.A."/>
            <person name="Bargiela R."/>
            <person name="Gaines M.C."/>
            <person name="Daum B."/>
            <person name="Bale N.J."/>
            <person name="Koenen M."/>
            <person name="Sinninghe Damst J.S."/>
            <person name="Yakimov M."/>
            <person name="Golyshin P.N."/>
        </authorList>
    </citation>
    <scope>NUCLEOTIDE SEQUENCE [LARGE SCALE GENOMIC DNA]</scope>
    <source>
        <strain evidence="9 10">M1</strain>
    </source>
</reference>
<dbReference type="GeneID" id="95967752"/>
<accession>A0AAX4NG54</accession>
<feature type="domain" description="Mur ligase central" evidence="8">
    <location>
        <begin position="43"/>
        <end position="266"/>
    </location>
</feature>
<evidence type="ECO:0000256" key="2">
    <source>
        <dbReference type="ARBA" id="ARBA00022598"/>
    </source>
</evidence>
<dbReference type="InterPro" id="IPR036565">
    <property type="entry name" value="Mur-like_cat_sf"/>
</dbReference>
<evidence type="ECO:0000259" key="8">
    <source>
        <dbReference type="Pfam" id="PF08245"/>
    </source>
</evidence>
<keyword evidence="3" id="KW-0479">Metal-binding</keyword>
<dbReference type="EMBL" id="CP133772">
    <property type="protein sequence ID" value="WYY00446.1"/>
    <property type="molecule type" value="Genomic_DNA"/>
</dbReference>
<sequence length="427" mass="47789">MDANHEEFLYNLKREGIKLDLSVTQEFANLLGNPQNSFQSIHVAGTNGKGSISAYIYNILRQKYRTGLYTSPHLINFNERIVAGKDTIPDSYIEKFLDAQRGKIDELSKNNRNPTFFEVTTLMAFNYFKETGCKYASVEVGLGGRLDSTNIIKPLISVIAQIGFEHADKLGGSLTAIAYEKGGIIKNGIPVVLSDNKLEVVKTITSISQRRNSRLFTVDKDSRTMDLEMSIDGNIFTLVTSNDTYKIKSPMIGEFQVRNIATAILAVENSGIKIGKRDIEKGILETRWPARMEIIRKDPMVMVDSAHNPPAATAITSTLRKITEKKPLLLVGMLSDKDPFSFLSELRKISENIVFTTPDEPLRSIDPDRLLRLYGNMFVNSRSIKDPYQAYDYCLGKGEFILVTGSMYLAGLIKKIEKSAVIPYAQD</sequence>
<proteinExistence type="inferred from homology"/>
<dbReference type="GO" id="GO:0005737">
    <property type="term" value="C:cytoplasm"/>
    <property type="evidence" value="ECO:0007669"/>
    <property type="project" value="TreeGrafter"/>
</dbReference>
<dbReference type="InterPro" id="IPR001645">
    <property type="entry name" value="Folylpolyglutamate_synth"/>
</dbReference>
<protein>
    <submittedName>
        <fullName evidence="9">Bifunctional folylpolyglutamate synthase/dihydrofolate synthase</fullName>
    </submittedName>
</protein>